<reference evidence="2" key="1">
    <citation type="journal article" date="2023" name="bioRxiv">
        <title>Scaffold-level genome assemblies of two parasitoid biocontrol wasps reveal the parthenogenesis mechanism and an associated novel virus.</title>
        <authorList>
            <person name="Inwood S."/>
            <person name="Skelly J."/>
            <person name="Guhlin J."/>
            <person name="Harrop T."/>
            <person name="Goldson S."/>
            <person name="Dearden P."/>
        </authorList>
    </citation>
    <scope>NUCLEOTIDE SEQUENCE</scope>
    <source>
        <strain evidence="2">Irish</strain>
        <tissue evidence="2">Whole body</tissue>
    </source>
</reference>
<proteinExistence type="predicted"/>
<reference evidence="2" key="2">
    <citation type="submission" date="2023-03" db="EMBL/GenBank/DDBJ databases">
        <authorList>
            <person name="Inwood S.N."/>
            <person name="Skelly J.G."/>
            <person name="Guhlin J."/>
            <person name="Harrop T.W.R."/>
            <person name="Goldson S.G."/>
            <person name="Dearden P.K."/>
        </authorList>
    </citation>
    <scope>NUCLEOTIDE SEQUENCE</scope>
    <source>
        <strain evidence="2">Irish</strain>
        <tissue evidence="2">Whole body</tissue>
    </source>
</reference>
<organism evidence="2 3">
    <name type="scientific">Microctonus aethiopoides</name>
    <dbReference type="NCBI Taxonomy" id="144406"/>
    <lineage>
        <taxon>Eukaryota</taxon>
        <taxon>Metazoa</taxon>
        <taxon>Ecdysozoa</taxon>
        <taxon>Arthropoda</taxon>
        <taxon>Hexapoda</taxon>
        <taxon>Insecta</taxon>
        <taxon>Pterygota</taxon>
        <taxon>Neoptera</taxon>
        <taxon>Endopterygota</taxon>
        <taxon>Hymenoptera</taxon>
        <taxon>Apocrita</taxon>
        <taxon>Ichneumonoidea</taxon>
        <taxon>Braconidae</taxon>
        <taxon>Euphorinae</taxon>
        <taxon>Microctonus</taxon>
    </lineage>
</organism>
<gene>
    <name evidence="2" type="ORF">PV328_005015</name>
</gene>
<dbReference type="EMBL" id="JAQQBS010000002">
    <property type="protein sequence ID" value="KAK0171575.1"/>
    <property type="molecule type" value="Genomic_DNA"/>
</dbReference>
<protein>
    <recommendedName>
        <fullName evidence="4">Nicotinamide riboside kinase 1</fullName>
    </recommendedName>
</protein>
<evidence type="ECO:0000313" key="3">
    <source>
        <dbReference type="Proteomes" id="UP001168990"/>
    </source>
</evidence>
<evidence type="ECO:0008006" key="4">
    <source>
        <dbReference type="Google" id="ProtNLM"/>
    </source>
</evidence>
<keyword evidence="3" id="KW-1185">Reference proteome</keyword>
<dbReference type="InterPro" id="IPR027417">
    <property type="entry name" value="P-loop_NTPase"/>
</dbReference>
<dbReference type="Proteomes" id="UP001168990">
    <property type="component" value="Unassembled WGS sequence"/>
</dbReference>
<evidence type="ECO:0000313" key="2">
    <source>
        <dbReference type="EMBL" id="KAK0171575.1"/>
    </source>
</evidence>
<evidence type="ECO:0000256" key="1">
    <source>
        <dbReference type="SAM" id="Phobius"/>
    </source>
</evidence>
<keyword evidence="1" id="KW-1133">Transmembrane helix</keyword>
<dbReference type="SUPFAM" id="SSF52540">
    <property type="entry name" value="P-loop containing nucleoside triphosphate hydrolases"/>
    <property type="match status" value="1"/>
</dbReference>
<accession>A0AA39FLF5</accession>
<dbReference type="AlphaFoldDB" id="A0AA39FLF5"/>
<keyword evidence="1" id="KW-0472">Membrane</keyword>
<dbReference type="PANTHER" id="PTHR10285">
    <property type="entry name" value="URIDINE KINASE"/>
    <property type="match status" value="1"/>
</dbReference>
<name>A0AA39FLF5_9HYME</name>
<sequence>MSKNHLKVILFIYSIVIMARWLIIGISGVTCSGKTTLAKKLHESLSNSSYINQDCYYLPPDDSRHTHIAELNHHNWDIITSIDMEKMYLDVLKILDSSNETENEFSKEESSIIHILIIDGILIFNCKQIADMCHLKYFLTLTKQQTWERRQLRSYDPPDVPCYFDKIVWPEYLKYKEKIDKNQKMNETIIFIDGGSSMVDVFQKVFNDVSIKLQNLELSLNS</sequence>
<comment type="caution">
    <text evidence="2">The sequence shown here is derived from an EMBL/GenBank/DDBJ whole genome shotgun (WGS) entry which is preliminary data.</text>
</comment>
<feature type="transmembrane region" description="Helical" evidence="1">
    <location>
        <begin position="6"/>
        <end position="31"/>
    </location>
</feature>
<dbReference type="Pfam" id="PF13238">
    <property type="entry name" value="AAA_18"/>
    <property type="match status" value="1"/>
</dbReference>
<keyword evidence="1" id="KW-0812">Transmembrane</keyword>
<dbReference type="Gene3D" id="3.40.50.300">
    <property type="entry name" value="P-loop containing nucleotide triphosphate hydrolases"/>
    <property type="match status" value="1"/>
</dbReference>